<protein>
    <recommendedName>
        <fullName evidence="11">Chromate transporter</fullName>
    </recommendedName>
</protein>
<dbReference type="InterPro" id="IPR052518">
    <property type="entry name" value="CHR_Transporter"/>
</dbReference>
<evidence type="ECO:0000313" key="9">
    <source>
        <dbReference type="EMBL" id="EHB91562.1"/>
    </source>
</evidence>
<keyword evidence="10" id="KW-1185">Reference proteome</keyword>
<evidence type="ECO:0000256" key="5">
    <source>
        <dbReference type="ARBA" id="ARBA00022989"/>
    </source>
</evidence>
<evidence type="ECO:0000256" key="6">
    <source>
        <dbReference type="ARBA" id="ARBA00023136"/>
    </source>
</evidence>
<evidence type="ECO:0000256" key="4">
    <source>
        <dbReference type="ARBA" id="ARBA00022692"/>
    </source>
</evidence>
<keyword evidence="3" id="KW-1003">Cell membrane</keyword>
<dbReference type="AlphaFoldDB" id="G5HAE6"/>
<feature type="region of interest" description="Disordered" evidence="7">
    <location>
        <begin position="185"/>
        <end position="212"/>
    </location>
</feature>
<organism evidence="9 10">
    <name type="scientific">Alistipes indistinctus YIT 12060</name>
    <dbReference type="NCBI Taxonomy" id="742725"/>
    <lineage>
        <taxon>Bacteria</taxon>
        <taxon>Pseudomonadati</taxon>
        <taxon>Bacteroidota</taxon>
        <taxon>Bacteroidia</taxon>
        <taxon>Bacteroidales</taxon>
        <taxon>Rikenellaceae</taxon>
        <taxon>Alistipes</taxon>
    </lineage>
</organism>
<dbReference type="PATRIC" id="fig|742725.3.peg.1703"/>
<comment type="caution">
    <text evidence="9">The sequence shown here is derived from an EMBL/GenBank/DDBJ whole genome shotgun (WGS) entry which is preliminary data.</text>
</comment>
<feature type="transmembrane region" description="Helical" evidence="8">
    <location>
        <begin position="139"/>
        <end position="172"/>
    </location>
</feature>
<evidence type="ECO:0000256" key="2">
    <source>
        <dbReference type="ARBA" id="ARBA00005262"/>
    </source>
</evidence>
<dbReference type="GO" id="GO:0015109">
    <property type="term" value="F:chromate transmembrane transporter activity"/>
    <property type="evidence" value="ECO:0007669"/>
    <property type="project" value="InterPro"/>
</dbReference>
<feature type="compositionally biased region" description="Basic and acidic residues" evidence="7">
    <location>
        <begin position="185"/>
        <end position="196"/>
    </location>
</feature>
<dbReference type="HOGENOM" id="CLU_018106_1_0_10"/>
<sequence length="212" mass="23202">MPESLSFFLSFLKIGIFTFGGGYAMIPLVQREVIDKGWVKEDEFLELLTLAQSAPGPIALNTAVFVGYKVHGYRGMLAAVMGIILPAFLIILVIAIFFNSIRENRVVEAVFKGIRPAVVALMLAPVFGFSKGLGWTRGILAVLAAFVVWYFAVSPVYMIIVGATGGIAFGWLKLRRSLRNVKDSPAQKRITDRDDTAGEVSDVSGDANERRQ</sequence>
<accession>G5HAE6</accession>
<name>G5HAE6_9BACT</name>
<dbReference type="Pfam" id="PF02417">
    <property type="entry name" value="Chromate_transp"/>
    <property type="match status" value="1"/>
</dbReference>
<evidence type="ECO:0000256" key="7">
    <source>
        <dbReference type="SAM" id="MobiDB-lite"/>
    </source>
</evidence>
<dbReference type="STRING" id="742725.HMPREF9450_01611"/>
<evidence type="ECO:0000256" key="3">
    <source>
        <dbReference type="ARBA" id="ARBA00022475"/>
    </source>
</evidence>
<dbReference type="RefSeq" id="WP_009134417.1">
    <property type="nucleotide sequence ID" value="NZ_CP102250.1"/>
</dbReference>
<dbReference type="GeneID" id="92815356"/>
<evidence type="ECO:0008006" key="11">
    <source>
        <dbReference type="Google" id="ProtNLM"/>
    </source>
</evidence>
<dbReference type="InterPro" id="IPR003370">
    <property type="entry name" value="Chromate_transpt"/>
</dbReference>
<dbReference type="EMBL" id="ADLD01000013">
    <property type="protein sequence ID" value="EHB91562.1"/>
    <property type="molecule type" value="Genomic_DNA"/>
</dbReference>
<evidence type="ECO:0000256" key="1">
    <source>
        <dbReference type="ARBA" id="ARBA00004651"/>
    </source>
</evidence>
<dbReference type="Proteomes" id="UP000006008">
    <property type="component" value="Unassembled WGS sequence"/>
</dbReference>
<keyword evidence="5 8" id="KW-1133">Transmembrane helix</keyword>
<keyword evidence="6 8" id="KW-0472">Membrane</keyword>
<evidence type="ECO:0000313" key="10">
    <source>
        <dbReference type="Proteomes" id="UP000006008"/>
    </source>
</evidence>
<gene>
    <name evidence="9" type="ORF">HMPREF9450_01611</name>
</gene>
<dbReference type="GO" id="GO:0005886">
    <property type="term" value="C:plasma membrane"/>
    <property type="evidence" value="ECO:0007669"/>
    <property type="project" value="UniProtKB-SubCell"/>
</dbReference>
<dbReference type="eggNOG" id="COG2059">
    <property type="taxonomic scope" value="Bacteria"/>
</dbReference>
<proteinExistence type="inferred from homology"/>
<feature type="transmembrane region" description="Helical" evidence="8">
    <location>
        <begin position="76"/>
        <end position="101"/>
    </location>
</feature>
<keyword evidence="4 8" id="KW-0812">Transmembrane</keyword>
<comment type="similarity">
    <text evidence="2">Belongs to the chromate ion transporter (CHR) (TC 2.A.51) family.</text>
</comment>
<feature type="transmembrane region" description="Helical" evidence="8">
    <location>
        <begin position="6"/>
        <end position="26"/>
    </location>
</feature>
<reference evidence="9 10" key="1">
    <citation type="submission" date="2011-08" db="EMBL/GenBank/DDBJ databases">
        <title>The Genome Sequence of Alistipes indistinctus YIT 12060.</title>
        <authorList>
            <consortium name="The Broad Institute Genome Sequencing Platform"/>
            <person name="Earl A."/>
            <person name="Ward D."/>
            <person name="Feldgarden M."/>
            <person name="Gevers D."/>
            <person name="Morotomi M."/>
            <person name="Young S.K."/>
            <person name="Zeng Q."/>
            <person name="Gargeya S."/>
            <person name="Fitzgerald M."/>
            <person name="Haas B."/>
            <person name="Abouelleil A."/>
            <person name="Alvarado L."/>
            <person name="Arachchi H.M."/>
            <person name="Berlin A."/>
            <person name="Brown A."/>
            <person name="Chapman S.B."/>
            <person name="Chen Z."/>
            <person name="Dunbar C."/>
            <person name="Freedman E."/>
            <person name="Gearin G."/>
            <person name="Gellesch M."/>
            <person name="Goldberg J."/>
            <person name="Griggs A."/>
            <person name="Gujja S."/>
            <person name="Heiman D."/>
            <person name="Howarth C."/>
            <person name="Larson L."/>
            <person name="Lui A."/>
            <person name="MacDonald P.J.P."/>
            <person name="Montmayeur A."/>
            <person name="Murphy C."/>
            <person name="Neiman D."/>
            <person name="Pearson M."/>
            <person name="Priest M."/>
            <person name="Roberts A."/>
            <person name="Saif S."/>
            <person name="Shea T."/>
            <person name="Shenoy N."/>
            <person name="Sisk P."/>
            <person name="Stolte C."/>
            <person name="Sykes S."/>
            <person name="Wortman J."/>
            <person name="Nusbaum C."/>
            <person name="Birren B."/>
        </authorList>
    </citation>
    <scope>NUCLEOTIDE SEQUENCE [LARGE SCALE GENOMIC DNA]</scope>
    <source>
        <strain evidence="9 10">YIT 12060</strain>
    </source>
</reference>
<comment type="subcellular location">
    <subcellularLocation>
        <location evidence="1">Cell membrane</location>
        <topology evidence="1">Multi-pass membrane protein</topology>
    </subcellularLocation>
</comment>
<evidence type="ECO:0000256" key="8">
    <source>
        <dbReference type="SAM" id="Phobius"/>
    </source>
</evidence>
<dbReference type="OrthoDB" id="9788907at2"/>
<feature type="transmembrane region" description="Helical" evidence="8">
    <location>
        <begin position="113"/>
        <end position="133"/>
    </location>
</feature>
<dbReference type="PANTHER" id="PTHR43663:SF2">
    <property type="entry name" value="CHROMATE TRANSPORT PROTEIN-RELATED"/>
    <property type="match status" value="1"/>
</dbReference>
<dbReference type="PANTHER" id="PTHR43663">
    <property type="entry name" value="CHROMATE TRANSPORT PROTEIN-RELATED"/>
    <property type="match status" value="1"/>
</dbReference>